<evidence type="ECO:0000313" key="1">
    <source>
        <dbReference type="EMBL" id="MBO1248642.1"/>
    </source>
</evidence>
<keyword evidence="2" id="KW-1185">Reference proteome</keyword>
<dbReference type="Pfam" id="PF02597">
    <property type="entry name" value="ThiS"/>
    <property type="match status" value="1"/>
</dbReference>
<comment type="caution">
    <text evidence="1">The sequence shown here is derived from an EMBL/GenBank/DDBJ whole genome shotgun (WGS) entry which is preliminary data.</text>
</comment>
<dbReference type="SUPFAM" id="SSF54285">
    <property type="entry name" value="MoaD/ThiS"/>
    <property type="match status" value="1"/>
</dbReference>
<proteinExistence type="predicted"/>
<dbReference type="EMBL" id="JAFNME010000003">
    <property type="protein sequence ID" value="MBO1248642.1"/>
    <property type="molecule type" value="Genomic_DNA"/>
</dbReference>
<evidence type="ECO:0000313" key="2">
    <source>
        <dbReference type="Proteomes" id="UP000664731"/>
    </source>
</evidence>
<sequence>MHILINQQPVVLAAASATVADALAQWNAQPPYAVALNTRFVPKSQYAHQPLQEGDRLEVIAPVTGG</sequence>
<dbReference type="PANTHER" id="PTHR34472:SF1">
    <property type="entry name" value="SULFUR CARRIER PROTEIN THIS"/>
    <property type="match status" value="1"/>
</dbReference>
<gene>
    <name evidence="1" type="primary">thiS</name>
    <name evidence="1" type="ORF">J1777_02155</name>
</gene>
<dbReference type="Gene3D" id="3.10.20.30">
    <property type="match status" value="1"/>
</dbReference>
<dbReference type="RefSeq" id="WP_207574196.1">
    <property type="nucleotide sequence ID" value="NZ_JAFNME010000003.1"/>
</dbReference>
<accession>A0A939KAR9</accession>
<dbReference type="Proteomes" id="UP000664731">
    <property type="component" value="Unassembled WGS sequence"/>
</dbReference>
<name>A0A939KAR9_9BURK</name>
<dbReference type="NCBIfam" id="TIGR01683">
    <property type="entry name" value="thiS"/>
    <property type="match status" value="1"/>
</dbReference>
<dbReference type="InterPro" id="IPR010035">
    <property type="entry name" value="Thi_S"/>
</dbReference>
<dbReference type="CDD" id="cd00565">
    <property type="entry name" value="Ubl_ThiS"/>
    <property type="match status" value="1"/>
</dbReference>
<dbReference type="InterPro" id="IPR016155">
    <property type="entry name" value="Mopterin_synth/thiamin_S_b"/>
</dbReference>
<protein>
    <submittedName>
        <fullName evidence="1">Sulfur carrier protein ThiS</fullName>
    </submittedName>
</protein>
<organism evidence="1 2">
    <name type="scientific">Comamonas denitrificans</name>
    <dbReference type="NCBI Taxonomy" id="117506"/>
    <lineage>
        <taxon>Bacteria</taxon>
        <taxon>Pseudomonadati</taxon>
        <taxon>Pseudomonadota</taxon>
        <taxon>Betaproteobacteria</taxon>
        <taxon>Burkholderiales</taxon>
        <taxon>Comamonadaceae</taxon>
        <taxon>Comamonas</taxon>
    </lineage>
</organism>
<dbReference type="InterPro" id="IPR003749">
    <property type="entry name" value="ThiS/MoaD-like"/>
</dbReference>
<dbReference type="InterPro" id="IPR012675">
    <property type="entry name" value="Beta-grasp_dom_sf"/>
</dbReference>
<reference evidence="1" key="1">
    <citation type="submission" date="2021-03" db="EMBL/GenBank/DDBJ databases">
        <title>Comamonas denitrificans.</title>
        <authorList>
            <person name="Finster K."/>
        </authorList>
    </citation>
    <scope>NUCLEOTIDE SEQUENCE</scope>
    <source>
        <strain evidence="1">MM2021_4</strain>
    </source>
</reference>
<dbReference type="AlphaFoldDB" id="A0A939KAR9"/>
<dbReference type="PANTHER" id="PTHR34472">
    <property type="entry name" value="SULFUR CARRIER PROTEIN THIS"/>
    <property type="match status" value="1"/>
</dbReference>